<dbReference type="AlphaFoldDB" id="A0A9P6IGT3"/>
<gene>
    <name evidence="1" type="ORF">BGZ65_000547</name>
</gene>
<accession>A0A9P6IGT3</accession>
<comment type="caution">
    <text evidence="1">The sequence shown here is derived from an EMBL/GenBank/DDBJ whole genome shotgun (WGS) entry which is preliminary data.</text>
</comment>
<evidence type="ECO:0000313" key="1">
    <source>
        <dbReference type="EMBL" id="KAF9915829.1"/>
    </source>
</evidence>
<keyword evidence="2" id="KW-1185">Reference proteome</keyword>
<organism evidence="1 2">
    <name type="scientific">Modicella reniformis</name>
    <dbReference type="NCBI Taxonomy" id="1440133"/>
    <lineage>
        <taxon>Eukaryota</taxon>
        <taxon>Fungi</taxon>
        <taxon>Fungi incertae sedis</taxon>
        <taxon>Mucoromycota</taxon>
        <taxon>Mortierellomycotina</taxon>
        <taxon>Mortierellomycetes</taxon>
        <taxon>Mortierellales</taxon>
        <taxon>Mortierellaceae</taxon>
        <taxon>Modicella</taxon>
    </lineage>
</organism>
<sequence length="64" mass="7297">KPVWRTTSGLVIPMMRAIWSIHGKIFSAGPVWRPRLGRTTTLLPAQQPRYATRTRERLVPSVIS</sequence>
<reference evidence="1" key="1">
    <citation type="journal article" date="2020" name="Fungal Divers.">
        <title>Resolving the Mortierellaceae phylogeny through synthesis of multi-gene phylogenetics and phylogenomics.</title>
        <authorList>
            <person name="Vandepol N."/>
            <person name="Liber J."/>
            <person name="Desiro A."/>
            <person name="Na H."/>
            <person name="Kennedy M."/>
            <person name="Barry K."/>
            <person name="Grigoriev I.V."/>
            <person name="Miller A.N."/>
            <person name="O'Donnell K."/>
            <person name="Stajich J.E."/>
            <person name="Bonito G."/>
        </authorList>
    </citation>
    <scope>NUCLEOTIDE SEQUENCE</scope>
    <source>
        <strain evidence="1">MES-2147</strain>
    </source>
</reference>
<evidence type="ECO:0000313" key="2">
    <source>
        <dbReference type="Proteomes" id="UP000749646"/>
    </source>
</evidence>
<protein>
    <submittedName>
        <fullName evidence="1">Uncharacterized protein</fullName>
    </submittedName>
</protein>
<dbReference type="Proteomes" id="UP000749646">
    <property type="component" value="Unassembled WGS sequence"/>
</dbReference>
<feature type="non-terminal residue" evidence="1">
    <location>
        <position position="1"/>
    </location>
</feature>
<name>A0A9P6IGT3_9FUNG</name>
<proteinExistence type="predicted"/>
<dbReference type="EMBL" id="JAAAHW010012087">
    <property type="protein sequence ID" value="KAF9915829.1"/>
    <property type="molecule type" value="Genomic_DNA"/>
</dbReference>
<feature type="non-terminal residue" evidence="1">
    <location>
        <position position="64"/>
    </location>
</feature>